<proteinExistence type="predicted"/>
<protein>
    <submittedName>
        <fullName evidence="2">Putative membrane protein</fullName>
    </submittedName>
</protein>
<feature type="transmembrane region" description="Helical" evidence="1">
    <location>
        <begin position="74"/>
        <end position="91"/>
    </location>
</feature>
<feature type="transmembrane region" description="Helical" evidence="1">
    <location>
        <begin position="41"/>
        <end position="62"/>
    </location>
</feature>
<evidence type="ECO:0000313" key="3">
    <source>
        <dbReference type="Proteomes" id="UP000034492"/>
    </source>
</evidence>
<evidence type="ECO:0000256" key="1">
    <source>
        <dbReference type="SAM" id="Phobius"/>
    </source>
</evidence>
<name>A0A0G0HYF8_9BACT</name>
<comment type="caution">
    <text evidence="2">The sequence shown here is derived from an EMBL/GenBank/DDBJ whole genome shotgun (WGS) entry which is preliminary data.</text>
</comment>
<sequence>MQFKFFPAFFKSPPKIKFIEQEPDEQIILFLRQHGITNVPWILLALFAIFLPFIVIQLDISLGTNFLINVPNQALIGGLVIYYMLIIAYIIEQFLFWYFNIYIVTNLHLVDINFHSLLSRDIIELEFRDVESVSTDIRGIFASLFNFGDVSVKTAAEKVPVVFTRVPRPDLVADIIQDLQTKTG</sequence>
<evidence type="ECO:0000313" key="2">
    <source>
        <dbReference type="EMBL" id="KKQ08896.1"/>
    </source>
</evidence>
<keyword evidence="1" id="KW-1133">Transmembrane helix</keyword>
<accession>A0A0G0HYF8</accession>
<dbReference type="EMBL" id="LBSA01000018">
    <property type="protein sequence ID" value="KKQ08896.1"/>
    <property type="molecule type" value="Genomic_DNA"/>
</dbReference>
<organism evidence="2 3">
    <name type="scientific">Candidatus Daviesbacteria bacterium GW2011_GWB1_36_5</name>
    <dbReference type="NCBI Taxonomy" id="1618426"/>
    <lineage>
        <taxon>Bacteria</taxon>
        <taxon>Candidatus Daviesiibacteriota</taxon>
    </lineage>
</organism>
<gene>
    <name evidence="2" type="ORF">US19_C0018G0013</name>
</gene>
<dbReference type="Proteomes" id="UP000034492">
    <property type="component" value="Unassembled WGS sequence"/>
</dbReference>
<keyword evidence="1" id="KW-0812">Transmembrane</keyword>
<dbReference type="AlphaFoldDB" id="A0A0G0HYF8"/>
<keyword evidence="1" id="KW-0472">Membrane</keyword>
<reference evidence="2 3" key="1">
    <citation type="journal article" date="2015" name="Nature">
        <title>rRNA introns, odd ribosomes, and small enigmatic genomes across a large radiation of phyla.</title>
        <authorList>
            <person name="Brown C.T."/>
            <person name="Hug L.A."/>
            <person name="Thomas B.C."/>
            <person name="Sharon I."/>
            <person name="Castelle C.J."/>
            <person name="Singh A."/>
            <person name="Wilkins M.J."/>
            <person name="Williams K.H."/>
            <person name="Banfield J.F."/>
        </authorList>
    </citation>
    <scope>NUCLEOTIDE SEQUENCE [LARGE SCALE GENOMIC DNA]</scope>
</reference>